<evidence type="ECO:0008006" key="3">
    <source>
        <dbReference type="Google" id="ProtNLM"/>
    </source>
</evidence>
<dbReference type="STRING" id="253628.A0A0D2AEF0"/>
<dbReference type="AlphaFoldDB" id="A0A0D2AEF0"/>
<gene>
    <name evidence="1" type="ORF">PV09_03889</name>
</gene>
<sequence length="306" mass="33257">MAARIARVKAMLPSLESALQAFTSSSISFRVIKTIPAASSSAVDIDHAGSRIAADPRTLFILDSSYNPPSRAHVALASATISTSSEARPYRLLLLFSTHNADKAPSPASFTQRLAMMILSAEDLQMASPTDMRVPIDIGLTTAPYYTDKSRAIMTQEPVAYPSQPTHVHLLGYDTLIRFLAPKYYKGYDPPLSALAPFFDVGHKLLVLLRPDSSSDNAVTSEPIEAQRAFIEKLAEGSLAGEGMQPAWAHQIGLLEGPAVNEAVGISSSAIRKAVREHDWTSVERMCTPGVVEWIKDQKLYSSDDR</sequence>
<dbReference type="InterPro" id="IPR014729">
    <property type="entry name" value="Rossmann-like_a/b/a_fold"/>
</dbReference>
<dbReference type="GO" id="GO:0005634">
    <property type="term" value="C:nucleus"/>
    <property type="evidence" value="ECO:0007669"/>
    <property type="project" value="TreeGrafter"/>
</dbReference>
<dbReference type="InParanoid" id="A0A0D2AEF0"/>
<dbReference type="SUPFAM" id="SSF52374">
    <property type="entry name" value="Nucleotidylyl transferase"/>
    <property type="match status" value="1"/>
</dbReference>
<evidence type="ECO:0000313" key="1">
    <source>
        <dbReference type="EMBL" id="KIW05373.1"/>
    </source>
</evidence>
<dbReference type="GeneID" id="27311862"/>
<organism evidence="1 2">
    <name type="scientific">Verruconis gallopava</name>
    <dbReference type="NCBI Taxonomy" id="253628"/>
    <lineage>
        <taxon>Eukaryota</taxon>
        <taxon>Fungi</taxon>
        <taxon>Dikarya</taxon>
        <taxon>Ascomycota</taxon>
        <taxon>Pezizomycotina</taxon>
        <taxon>Dothideomycetes</taxon>
        <taxon>Pleosporomycetidae</taxon>
        <taxon>Venturiales</taxon>
        <taxon>Sympoventuriaceae</taxon>
        <taxon>Verruconis</taxon>
    </lineage>
</organism>
<keyword evidence="2" id="KW-1185">Reference proteome</keyword>
<accession>A0A0D2AEF0</accession>
<proteinExistence type="predicted"/>
<dbReference type="OrthoDB" id="5591297at2759"/>
<dbReference type="EMBL" id="KN847538">
    <property type="protein sequence ID" value="KIW05373.1"/>
    <property type="molecule type" value="Genomic_DNA"/>
</dbReference>
<dbReference type="GO" id="GO:0016887">
    <property type="term" value="F:ATP hydrolysis activity"/>
    <property type="evidence" value="ECO:0007669"/>
    <property type="project" value="TreeGrafter"/>
</dbReference>
<dbReference type="GO" id="GO:0005737">
    <property type="term" value="C:cytoplasm"/>
    <property type="evidence" value="ECO:0007669"/>
    <property type="project" value="TreeGrafter"/>
</dbReference>
<protein>
    <recommendedName>
        <fullName evidence="3">Nicotinamide-nucleotide adenylyltransferase</fullName>
    </recommendedName>
</protein>
<dbReference type="FunCoup" id="A0A0D2AEF0">
    <property type="interactions" value="42"/>
</dbReference>
<reference evidence="1 2" key="1">
    <citation type="submission" date="2015-01" db="EMBL/GenBank/DDBJ databases">
        <title>The Genome Sequence of Ochroconis gallopava CBS43764.</title>
        <authorList>
            <consortium name="The Broad Institute Genomics Platform"/>
            <person name="Cuomo C."/>
            <person name="de Hoog S."/>
            <person name="Gorbushina A."/>
            <person name="Stielow B."/>
            <person name="Teixiera M."/>
            <person name="Abouelleil A."/>
            <person name="Chapman S.B."/>
            <person name="Priest M."/>
            <person name="Young S.K."/>
            <person name="Wortman J."/>
            <person name="Nusbaum C."/>
            <person name="Birren B."/>
        </authorList>
    </citation>
    <scope>NUCLEOTIDE SEQUENCE [LARGE SCALE GENOMIC DNA]</scope>
    <source>
        <strain evidence="1 2">CBS 43764</strain>
    </source>
</reference>
<dbReference type="Gene3D" id="3.40.50.620">
    <property type="entry name" value="HUPs"/>
    <property type="match status" value="1"/>
</dbReference>
<dbReference type="Proteomes" id="UP000053259">
    <property type="component" value="Unassembled WGS sequence"/>
</dbReference>
<dbReference type="PANTHER" id="PTHR31285:SF0">
    <property type="entry name" value="NICOTINAMIDE MONONUCLEOTIDE ADENYLYLTRANSFERASE"/>
    <property type="match status" value="1"/>
</dbReference>
<name>A0A0D2AEF0_9PEZI</name>
<dbReference type="GO" id="GO:0000309">
    <property type="term" value="F:nicotinamide-nucleotide adenylyltransferase activity"/>
    <property type="evidence" value="ECO:0007669"/>
    <property type="project" value="TreeGrafter"/>
</dbReference>
<dbReference type="PANTHER" id="PTHR31285">
    <property type="entry name" value="NICOTINAMIDE MONONUCLEOTIDE ADENYLYLTRANSFERASE"/>
    <property type="match status" value="1"/>
</dbReference>
<dbReference type="RefSeq" id="XP_016215242.1">
    <property type="nucleotide sequence ID" value="XM_016357153.1"/>
</dbReference>
<evidence type="ECO:0000313" key="2">
    <source>
        <dbReference type="Proteomes" id="UP000053259"/>
    </source>
</evidence>
<dbReference type="HOGENOM" id="CLU_032651_0_0_1"/>
<dbReference type="VEuPathDB" id="FungiDB:PV09_03889"/>